<dbReference type="UniPathway" id="UPA00109">
    <property type="reaction ID" value="UER00182"/>
</dbReference>
<gene>
    <name evidence="18" type="ORF">ATK74_2428</name>
</gene>
<reference evidence="18 19" key="1">
    <citation type="submission" date="2017-10" db="EMBL/GenBank/DDBJ databases">
        <title>Sequencing the genomes of 1000 actinobacteria strains.</title>
        <authorList>
            <person name="Klenk H.-P."/>
        </authorList>
    </citation>
    <scope>NUCLEOTIDE SEQUENCE [LARGE SCALE GENOMIC DNA]</scope>
    <source>
        <strain evidence="18 19">DSM 15597</strain>
    </source>
</reference>
<name>A0A2A9CUP2_9ACTN</name>
<dbReference type="InterPro" id="IPR009161">
    <property type="entry name" value="6-Pfructokinase_euk"/>
</dbReference>
<dbReference type="Gene3D" id="3.40.50.450">
    <property type="match status" value="2"/>
</dbReference>
<dbReference type="GO" id="GO:0061621">
    <property type="term" value="P:canonical glycolysis"/>
    <property type="evidence" value="ECO:0007669"/>
    <property type="project" value="TreeGrafter"/>
</dbReference>
<dbReference type="EC" id="2.7.1.11" evidence="5"/>
<evidence type="ECO:0000256" key="5">
    <source>
        <dbReference type="ARBA" id="ARBA00012055"/>
    </source>
</evidence>
<keyword evidence="13" id="KW-0460">Magnesium</keyword>
<dbReference type="InterPro" id="IPR022953">
    <property type="entry name" value="ATP_PFK"/>
</dbReference>
<comment type="similarity">
    <text evidence="15">Belongs to the phosphofructokinase type A (PFKA) family.</text>
</comment>
<evidence type="ECO:0000256" key="8">
    <source>
        <dbReference type="ARBA" id="ARBA00022679"/>
    </source>
</evidence>
<keyword evidence="6" id="KW-0963">Cytoplasm</keyword>
<feature type="domain" description="Phosphofructokinase" evidence="17">
    <location>
        <begin position="43"/>
        <end position="347"/>
    </location>
</feature>
<dbReference type="AlphaFoldDB" id="A0A2A9CUP2"/>
<dbReference type="InterPro" id="IPR000023">
    <property type="entry name" value="Phosphofructokinase_dom"/>
</dbReference>
<comment type="catalytic activity">
    <reaction evidence="16">
        <text>beta-D-fructose 6-phosphate + ATP = beta-D-fructose 1,6-bisphosphate + ADP + H(+)</text>
        <dbReference type="Rhea" id="RHEA:16109"/>
        <dbReference type="ChEBI" id="CHEBI:15378"/>
        <dbReference type="ChEBI" id="CHEBI:30616"/>
        <dbReference type="ChEBI" id="CHEBI:32966"/>
        <dbReference type="ChEBI" id="CHEBI:57634"/>
        <dbReference type="ChEBI" id="CHEBI:456216"/>
        <dbReference type="EC" id="2.7.1.11"/>
    </reaction>
</comment>
<evidence type="ECO:0000256" key="4">
    <source>
        <dbReference type="ARBA" id="ARBA00004679"/>
    </source>
</evidence>
<evidence type="ECO:0000313" key="19">
    <source>
        <dbReference type="Proteomes" id="UP000226079"/>
    </source>
</evidence>
<keyword evidence="10" id="KW-0547">Nucleotide-binding</keyword>
<dbReference type="GO" id="GO:0048029">
    <property type="term" value="F:monosaccharide binding"/>
    <property type="evidence" value="ECO:0007669"/>
    <property type="project" value="TreeGrafter"/>
</dbReference>
<evidence type="ECO:0000256" key="15">
    <source>
        <dbReference type="ARBA" id="ARBA00038478"/>
    </source>
</evidence>
<proteinExistence type="inferred from homology"/>
<evidence type="ECO:0000256" key="2">
    <source>
        <dbReference type="ARBA" id="ARBA00002659"/>
    </source>
</evidence>
<dbReference type="GO" id="GO:0016208">
    <property type="term" value="F:AMP binding"/>
    <property type="evidence" value="ECO:0007669"/>
    <property type="project" value="TreeGrafter"/>
</dbReference>
<evidence type="ECO:0000256" key="13">
    <source>
        <dbReference type="ARBA" id="ARBA00022842"/>
    </source>
</evidence>
<dbReference type="GO" id="GO:0030388">
    <property type="term" value="P:fructose 1,6-bisphosphate metabolic process"/>
    <property type="evidence" value="ECO:0007669"/>
    <property type="project" value="TreeGrafter"/>
</dbReference>
<dbReference type="GO" id="GO:0005524">
    <property type="term" value="F:ATP binding"/>
    <property type="evidence" value="ECO:0007669"/>
    <property type="project" value="UniProtKB-KW"/>
</dbReference>
<keyword evidence="12" id="KW-0067">ATP-binding</keyword>
<evidence type="ECO:0000313" key="18">
    <source>
        <dbReference type="EMBL" id="PFG17851.1"/>
    </source>
</evidence>
<keyword evidence="7" id="KW-0021">Allosteric enzyme</keyword>
<evidence type="ECO:0000256" key="1">
    <source>
        <dbReference type="ARBA" id="ARBA00001946"/>
    </source>
</evidence>
<comment type="pathway">
    <text evidence="4">Carbohydrate degradation; glycolysis; D-glyceraldehyde 3-phosphate and glycerone phosphate from D-glucose: step 3/4.</text>
</comment>
<keyword evidence="8" id="KW-0808">Transferase</keyword>
<dbReference type="PANTHER" id="PTHR13697:SF4">
    <property type="entry name" value="ATP-DEPENDENT 6-PHOSPHOFRUCTOKINASE"/>
    <property type="match status" value="1"/>
</dbReference>
<evidence type="ECO:0000256" key="7">
    <source>
        <dbReference type="ARBA" id="ARBA00022533"/>
    </source>
</evidence>
<dbReference type="EMBL" id="PDJC01000001">
    <property type="protein sequence ID" value="PFG17851.1"/>
    <property type="molecule type" value="Genomic_DNA"/>
</dbReference>
<dbReference type="InterPro" id="IPR015912">
    <property type="entry name" value="Phosphofructokinase_CS"/>
</dbReference>
<dbReference type="GO" id="GO:0003872">
    <property type="term" value="F:6-phosphofructokinase activity"/>
    <property type="evidence" value="ECO:0007669"/>
    <property type="project" value="UniProtKB-EC"/>
</dbReference>
<comment type="subcellular location">
    <subcellularLocation>
        <location evidence="3">Cytoplasm</location>
    </subcellularLocation>
</comment>
<comment type="cofactor">
    <cofactor evidence="1">
        <name>Mg(2+)</name>
        <dbReference type="ChEBI" id="CHEBI:18420"/>
    </cofactor>
</comment>
<keyword evidence="14" id="KW-0324">Glycolysis</keyword>
<dbReference type="GO" id="GO:0005945">
    <property type="term" value="C:6-phosphofructokinase complex"/>
    <property type="evidence" value="ECO:0007669"/>
    <property type="project" value="TreeGrafter"/>
</dbReference>
<dbReference type="Proteomes" id="UP000226079">
    <property type="component" value="Unassembled WGS sequence"/>
</dbReference>
<accession>A0A2A9CUP2</accession>
<dbReference type="InterPro" id="IPR035966">
    <property type="entry name" value="PKF_sf"/>
</dbReference>
<feature type="domain" description="Phosphofructokinase" evidence="17">
    <location>
        <begin position="428"/>
        <end position="708"/>
    </location>
</feature>
<dbReference type="SUPFAM" id="SSF53784">
    <property type="entry name" value="Phosphofructokinase"/>
    <property type="match status" value="2"/>
</dbReference>
<evidence type="ECO:0000256" key="11">
    <source>
        <dbReference type="ARBA" id="ARBA00022777"/>
    </source>
</evidence>
<comment type="function">
    <text evidence="2">Catalyzes the phosphorylation of D-fructose 6-phosphate to fructose 1,6-bisphosphate by ATP, the first committing step of glycolysis.</text>
</comment>
<dbReference type="GO" id="GO:0042802">
    <property type="term" value="F:identical protein binding"/>
    <property type="evidence" value="ECO:0007669"/>
    <property type="project" value="TreeGrafter"/>
</dbReference>
<evidence type="ECO:0000259" key="17">
    <source>
        <dbReference type="Pfam" id="PF00365"/>
    </source>
</evidence>
<evidence type="ECO:0000256" key="10">
    <source>
        <dbReference type="ARBA" id="ARBA00022741"/>
    </source>
</evidence>
<dbReference type="GO" id="GO:0006002">
    <property type="term" value="P:fructose 6-phosphate metabolic process"/>
    <property type="evidence" value="ECO:0007669"/>
    <property type="project" value="InterPro"/>
</dbReference>
<evidence type="ECO:0000256" key="14">
    <source>
        <dbReference type="ARBA" id="ARBA00023152"/>
    </source>
</evidence>
<evidence type="ECO:0000256" key="12">
    <source>
        <dbReference type="ARBA" id="ARBA00022840"/>
    </source>
</evidence>
<dbReference type="Pfam" id="PF00365">
    <property type="entry name" value="PFK"/>
    <property type="match status" value="2"/>
</dbReference>
<sequence>MIRGIVARSDHCGASASLGSSDHNEAMTNQVAPVVELLGAGKKIGILTSGGDAQGMNATVRAVVRTAVSLGARVFAIYEGYQGMVDGGAGIRELVWEDVGSILHKGGTMIGTFRSKDFREYDGRKRAAVNLLANGIDRLIVIGGDGSLSGLDQFRGEWTQILTELVAEGKITQEVADAHPSLMFAGLVGSIDNDLVGTDMTIGADSALHRIVDAIDALGSTAASHQRCFVVEVMGRHCGYLALMSAIAGGCDYVLIPENPPEEGWEHQLCAALKRGRAAGRRDSMVVVAEGACDRSGKPITSAYVRQAIEDILGEEARVTILGHVQRGGAPSAYDRWASTWLGYEAVMEVLTAEPGTTGPVIGFRGNRVSRVPLIEAVAKTRKVPELIAAGDFAAAMELRGGSFTEASRIFAEMVEPSRIESDTECKRIAIIHGGGLAPGMDSAAATAVRLGISRGYRMLGVQGGFPGLREGAISELSWGEVEGWLTGGADLGTSRTVPAVEDLYRISRQLEEHHIDALLVIGGWDAYEAAQMLHAESDRFPACGLPIVCVPASIDNNLPGSELSIGTDTALNVITEAIDRIKMSGQANRRAFVVETMGRYCGYLALMSAISGGAERVYLHEDGIELPALLDDIRWLRRSFASGRKLFLAIRNESANPLYTTDFLARLLQQEGQGRYDVRQNILGHIQQGGSPSPFDRLLGVRLVSKGLDVLAAEFAAGTNESHYLGLVQSKVEVRPLEQMAEEMDPTYRRPLQQWWMDLRPVLKAVSDAAI</sequence>
<keyword evidence="9" id="KW-0479">Metal-binding</keyword>
<protein>
    <recommendedName>
        <fullName evidence="5">6-phosphofructokinase</fullName>
        <ecNumber evidence="5">2.7.1.11</ecNumber>
    </recommendedName>
</protein>
<dbReference type="GO" id="GO:0046872">
    <property type="term" value="F:metal ion binding"/>
    <property type="evidence" value="ECO:0007669"/>
    <property type="project" value="UniProtKB-KW"/>
</dbReference>
<evidence type="ECO:0000256" key="3">
    <source>
        <dbReference type="ARBA" id="ARBA00004496"/>
    </source>
</evidence>
<evidence type="ECO:0000256" key="6">
    <source>
        <dbReference type="ARBA" id="ARBA00022490"/>
    </source>
</evidence>
<evidence type="ECO:0000256" key="9">
    <source>
        <dbReference type="ARBA" id="ARBA00022723"/>
    </source>
</evidence>
<dbReference type="FunFam" id="3.40.50.460:FF:000007">
    <property type="entry name" value="ATP-dependent 6-phosphofructokinase"/>
    <property type="match status" value="1"/>
</dbReference>
<dbReference type="PRINTS" id="PR00476">
    <property type="entry name" value="PHFRCTKINASE"/>
</dbReference>
<dbReference type="PROSITE" id="PS00433">
    <property type="entry name" value="PHOSPHOFRUCTOKINASE"/>
    <property type="match status" value="2"/>
</dbReference>
<keyword evidence="11 18" id="KW-0418">Kinase</keyword>
<keyword evidence="19" id="KW-1185">Reference proteome</keyword>
<dbReference type="Gene3D" id="3.40.50.460">
    <property type="entry name" value="Phosphofructokinase domain"/>
    <property type="match status" value="2"/>
</dbReference>
<dbReference type="GO" id="GO:0070095">
    <property type="term" value="F:fructose-6-phosphate binding"/>
    <property type="evidence" value="ECO:0007669"/>
    <property type="project" value="TreeGrafter"/>
</dbReference>
<dbReference type="PANTHER" id="PTHR13697">
    <property type="entry name" value="PHOSPHOFRUCTOKINASE"/>
    <property type="match status" value="1"/>
</dbReference>
<evidence type="ECO:0000256" key="16">
    <source>
        <dbReference type="ARBA" id="ARBA00048070"/>
    </source>
</evidence>
<organism evidence="18 19">
    <name type="scientific">Propionicimonas paludicola</name>
    <dbReference type="NCBI Taxonomy" id="185243"/>
    <lineage>
        <taxon>Bacteria</taxon>
        <taxon>Bacillati</taxon>
        <taxon>Actinomycetota</taxon>
        <taxon>Actinomycetes</taxon>
        <taxon>Propionibacteriales</taxon>
        <taxon>Nocardioidaceae</taxon>
        <taxon>Propionicimonas</taxon>
    </lineage>
</organism>
<comment type="caution">
    <text evidence="18">The sequence shown here is derived from an EMBL/GenBank/DDBJ whole genome shotgun (WGS) entry which is preliminary data.</text>
</comment>
<dbReference type="NCBIfam" id="TIGR02478">
    <property type="entry name" value="6PF1K_euk"/>
    <property type="match status" value="1"/>
</dbReference>